<dbReference type="GO" id="GO:0016709">
    <property type="term" value="F:oxidoreductase activity, acting on paired donors, with incorporation or reduction of molecular oxygen, NAD(P)H as one donor, and incorporation of one atom of oxygen"/>
    <property type="evidence" value="ECO:0007669"/>
    <property type="project" value="UniProtKB-ARBA"/>
</dbReference>
<evidence type="ECO:0000259" key="4">
    <source>
        <dbReference type="Pfam" id="PF01494"/>
    </source>
</evidence>
<feature type="domain" description="FAD-binding" evidence="4">
    <location>
        <begin position="1"/>
        <end position="69"/>
    </location>
</feature>
<dbReference type="Gene3D" id="3.50.50.60">
    <property type="entry name" value="FAD/NAD(P)-binding domain"/>
    <property type="match status" value="1"/>
</dbReference>
<keyword evidence="6" id="KW-1185">Reference proteome</keyword>
<dbReference type="PANTHER" id="PTHR43004:SF8">
    <property type="entry name" value="FAD-BINDING DOMAIN-CONTAINING PROTEIN-RELATED"/>
    <property type="match status" value="1"/>
</dbReference>
<keyword evidence="1" id="KW-0285">Flavoprotein</keyword>
<dbReference type="InterPro" id="IPR036188">
    <property type="entry name" value="FAD/NAD-bd_sf"/>
</dbReference>
<dbReference type="Proteomes" id="UP000053342">
    <property type="component" value="Unassembled WGS sequence"/>
</dbReference>
<keyword evidence="3" id="KW-0560">Oxidoreductase</keyword>
<dbReference type="GeneID" id="27363850"/>
<dbReference type="Gene3D" id="3.40.30.120">
    <property type="match status" value="1"/>
</dbReference>
<name>A0A0D2DJK3_9EURO</name>
<dbReference type="AlphaFoldDB" id="A0A0D2DJK3"/>
<dbReference type="GO" id="GO:0071949">
    <property type="term" value="F:FAD binding"/>
    <property type="evidence" value="ECO:0007669"/>
    <property type="project" value="InterPro"/>
</dbReference>
<dbReference type="HOGENOM" id="CLU_070861_0_0_1"/>
<dbReference type="OrthoDB" id="2690153at2759"/>
<evidence type="ECO:0000256" key="3">
    <source>
        <dbReference type="ARBA" id="ARBA00023002"/>
    </source>
</evidence>
<protein>
    <recommendedName>
        <fullName evidence="4">FAD-binding domain-containing protein</fullName>
    </recommendedName>
</protein>
<gene>
    <name evidence="5" type="ORF">PV06_11776</name>
</gene>
<dbReference type="InterPro" id="IPR002938">
    <property type="entry name" value="FAD-bd"/>
</dbReference>
<dbReference type="PANTHER" id="PTHR43004">
    <property type="entry name" value="TRK SYSTEM POTASSIUM UPTAKE PROTEIN"/>
    <property type="match status" value="1"/>
</dbReference>
<dbReference type="InterPro" id="IPR050641">
    <property type="entry name" value="RIFMO-like"/>
</dbReference>
<evidence type="ECO:0000313" key="6">
    <source>
        <dbReference type="Proteomes" id="UP000053342"/>
    </source>
</evidence>
<dbReference type="STRING" id="215243.A0A0D2DJK3"/>
<accession>A0A0D2DJK3</accession>
<organism evidence="5 6">
    <name type="scientific">Exophiala oligosperma</name>
    <dbReference type="NCBI Taxonomy" id="215243"/>
    <lineage>
        <taxon>Eukaryota</taxon>
        <taxon>Fungi</taxon>
        <taxon>Dikarya</taxon>
        <taxon>Ascomycota</taxon>
        <taxon>Pezizomycotina</taxon>
        <taxon>Eurotiomycetes</taxon>
        <taxon>Chaetothyriomycetidae</taxon>
        <taxon>Chaetothyriales</taxon>
        <taxon>Herpotrichiellaceae</taxon>
        <taxon>Exophiala</taxon>
    </lineage>
</organism>
<dbReference type="SUPFAM" id="SSF51905">
    <property type="entry name" value="FAD/NAD(P)-binding domain"/>
    <property type="match status" value="1"/>
</dbReference>
<sequence>MFQGNVICFGDATHRHPPINGLGSNTCISDAFNIAWKLAYVLKGQASSAILDTITPDRKPVAVGVVRRANEGMVAHRDLWQVIGLVKEEQDRFFEVRAQASADGKSLRQNLDAAIEKITNEVQALGIQMNQSYVNSALTKIENVDIHPTFADPNPIKHLLVSTFPGYHLPHIWLCEPGKKERLSTLDLAGHGVFTLLTGIGGDKWKVTAAELTHRSKLILNAFSIGYRQDYADMYRDWPKIREVDEDGAILVRPDHFIA</sequence>
<dbReference type="Pfam" id="PF21274">
    <property type="entry name" value="Rng_hyd_C"/>
    <property type="match status" value="1"/>
</dbReference>
<dbReference type="PRINTS" id="PR00420">
    <property type="entry name" value="RNGMNOXGNASE"/>
</dbReference>
<proteinExistence type="predicted"/>
<dbReference type="VEuPathDB" id="FungiDB:PV06_11776"/>
<dbReference type="EMBL" id="KN847392">
    <property type="protein sequence ID" value="KIW35904.1"/>
    <property type="molecule type" value="Genomic_DNA"/>
</dbReference>
<evidence type="ECO:0000313" key="5">
    <source>
        <dbReference type="EMBL" id="KIW35904.1"/>
    </source>
</evidence>
<reference evidence="5 6" key="1">
    <citation type="submission" date="2015-01" db="EMBL/GenBank/DDBJ databases">
        <title>The Genome Sequence of Exophiala oligosperma CBS72588.</title>
        <authorList>
            <consortium name="The Broad Institute Genomics Platform"/>
            <person name="Cuomo C."/>
            <person name="de Hoog S."/>
            <person name="Gorbushina A."/>
            <person name="Stielow B."/>
            <person name="Teixiera M."/>
            <person name="Abouelleil A."/>
            <person name="Chapman S.B."/>
            <person name="Priest M."/>
            <person name="Young S.K."/>
            <person name="Wortman J."/>
            <person name="Nusbaum C."/>
            <person name="Birren B."/>
        </authorList>
    </citation>
    <scope>NUCLEOTIDE SEQUENCE [LARGE SCALE GENOMIC DNA]</scope>
    <source>
        <strain evidence="5 6">CBS 72588</strain>
    </source>
</reference>
<dbReference type="RefSeq" id="XP_016256120.1">
    <property type="nucleotide sequence ID" value="XM_016413504.1"/>
</dbReference>
<evidence type="ECO:0000256" key="1">
    <source>
        <dbReference type="ARBA" id="ARBA00022630"/>
    </source>
</evidence>
<dbReference type="Pfam" id="PF01494">
    <property type="entry name" value="FAD_binding_3"/>
    <property type="match status" value="1"/>
</dbReference>
<keyword evidence="2" id="KW-0274">FAD</keyword>
<evidence type="ECO:0000256" key="2">
    <source>
        <dbReference type="ARBA" id="ARBA00022827"/>
    </source>
</evidence>